<keyword evidence="4 6" id="KW-0472">Membrane</keyword>
<evidence type="ECO:0000313" key="7">
    <source>
        <dbReference type="EMBL" id="MDI1493596.1"/>
    </source>
</evidence>
<dbReference type="EMBL" id="JAPUFD010000029">
    <property type="protein sequence ID" value="MDI1493596.1"/>
    <property type="molecule type" value="Genomic_DNA"/>
</dbReference>
<feature type="transmembrane region" description="Helical" evidence="6">
    <location>
        <begin position="202"/>
        <end position="225"/>
    </location>
</feature>
<feature type="compositionally biased region" description="Acidic residues" evidence="5">
    <location>
        <begin position="722"/>
        <end position="734"/>
    </location>
</feature>
<dbReference type="PANTHER" id="PTHR12570:SF92">
    <property type="entry name" value="SPICHTHYIN, ISOFORM B"/>
    <property type="match status" value="1"/>
</dbReference>
<dbReference type="SUPFAM" id="SSF103481">
    <property type="entry name" value="Multidrug resistance efflux transporter EmrE"/>
    <property type="match status" value="1"/>
</dbReference>
<comment type="subcellular location">
    <subcellularLocation>
        <location evidence="1">Membrane</location>
        <topology evidence="1">Multi-pass membrane protein</topology>
    </subcellularLocation>
</comment>
<dbReference type="Gene3D" id="1.10.3730.20">
    <property type="match status" value="1"/>
</dbReference>
<dbReference type="AlphaFoldDB" id="A0AA43QVY3"/>
<keyword evidence="3 6" id="KW-1133">Transmembrane helix</keyword>
<dbReference type="GO" id="GO:0016020">
    <property type="term" value="C:membrane"/>
    <property type="evidence" value="ECO:0007669"/>
    <property type="project" value="UniProtKB-SubCell"/>
</dbReference>
<feature type="compositionally biased region" description="Low complexity" evidence="5">
    <location>
        <begin position="632"/>
        <end position="643"/>
    </location>
</feature>
<dbReference type="Pfam" id="PF05653">
    <property type="entry name" value="Mg_trans_NIPA"/>
    <property type="match status" value="1"/>
</dbReference>
<dbReference type="PANTHER" id="PTHR12570">
    <property type="match status" value="1"/>
</dbReference>
<evidence type="ECO:0000256" key="5">
    <source>
        <dbReference type="SAM" id="MobiDB-lite"/>
    </source>
</evidence>
<feature type="transmembrane region" description="Helical" evidence="6">
    <location>
        <begin position="78"/>
        <end position="97"/>
    </location>
</feature>
<comment type="caution">
    <text evidence="7">The sequence shown here is derived from an EMBL/GenBank/DDBJ whole genome shotgun (WGS) entry which is preliminary data.</text>
</comment>
<feature type="transmembrane region" description="Helical" evidence="6">
    <location>
        <begin position="172"/>
        <end position="190"/>
    </location>
</feature>
<keyword evidence="8" id="KW-1185">Reference proteome</keyword>
<evidence type="ECO:0000256" key="3">
    <source>
        <dbReference type="ARBA" id="ARBA00022989"/>
    </source>
</evidence>
<feature type="transmembrane region" description="Helical" evidence="6">
    <location>
        <begin position="273"/>
        <end position="292"/>
    </location>
</feature>
<accession>A0AA43QVY3</accession>
<dbReference type="InterPro" id="IPR008521">
    <property type="entry name" value="Mg_trans_NIPA"/>
</dbReference>
<protein>
    <recommendedName>
        <fullName evidence="9">DUF803-domain-containing protein</fullName>
    </recommendedName>
</protein>
<dbReference type="Proteomes" id="UP001161017">
    <property type="component" value="Unassembled WGS sequence"/>
</dbReference>
<evidence type="ECO:0000256" key="1">
    <source>
        <dbReference type="ARBA" id="ARBA00004141"/>
    </source>
</evidence>
<evidence type="ECO:0008006" key="9">
    <source>
        <dbReference type="Google" id="ProtNLM"/>
    </source>
</evidence>
<reference evidence="7" key="1">
    <citation type="journal article" date="2023" name="Genome Biol. Evol.">
        <title>First Whole Genome Sequence and Flow Cytometry Genome Size Data for the Lichen-Forming Fungus Ramalina farinacea (Ascomycota).</title>
        <authorList>
            <person name="Llewellyn T."/>
            <person name="Mian S."/>
            <person name="Hill R."/>
            <person name="Leitch I.J."/>
            <person name="Gaya E."/>
        </authorList>
    </citation>
    <scope>NUCLEOTIDE SEQUENCE</scope>
    <source>
        <strain evidence="7">LIQ254RAFAR</strain>
    </source>
</reference>
<proteinExistence type="predicted"/>
<feature type="transmembrane region" description="Helical" evidence="6">
    <location>
        <begin position="30"/>
        <end position="52"/>
    </location>
</feature>
<organism evidence="7 8">
    <name type="scientific">Ramalina farinacea</name>
    <dbReference type="NCBI Taxonomy" id="258253"/>
    <lineage>
        <taxon>Eukaryota</taxon>
        <taxon>Fungi</taxon>
        <taxon>Dikarya</taxon>
        <taxon>Ascomycota</taxon>
        <taxon>Pezizomycotina</taxon>
        <taxon>Lecanoromycetes</taxon>
        <taxon>OSLEUM clade</taxon>
        <taxon>Lecanoromycetidae</taxon>
        <taxon>Lecanorales</taxon>
        <taxon>Lecanorineae</taxon>
        <taxon>Ramalinaceae</taxon>
        <taxon>Ramalina</taxon>
    </lineage>
</organism>
<feature type="transmembrane region" description="Helical" evidence="6">
    <location>
        <begin position="298"/>
        <end position="316"/>
    </location>
</feature>
<feature type="transmembrane region" description="Helical" evidence="6">
    <location>
        <begin position="131"/>
        <end position="152"/>
    </location>
</feature>
<dbReference type="InterPro" id="IPR037185">
    <property type="entry name" value="EmrE-like"/>
</dbReference>
<keyword evidence="2 6" id="KW-0812">Transmembrane</keyword>
<name>A0AA43QVY3_9LECA</name>
<evidence type="ECO:0000256" key="6">
    <source>
        <dbReference type="SAM" id="Phobius"/>
    </source>
</evidence>
<feature type="transmembrane region" description="Helical" evidence="6">
    <location>
        <begin position="237"/>
        <end position="261"/>
    </location>
</feature>
<dbReference type="GO" id="GO:0015095">
    <property type="term" value="F:magnesium ion transmembrane transporter activity"/>
    <property type="evidence" value="ECO:0007669"/>
    <property type="project" value="InterPro"/>
</dbReference>
<feature type="compositionally biased region" description="Gly residues" evidence="5">
    <location>
        <begin position="747"/>
        <end position="772"/>
    </location>
</feature>
<feature type="compositionally biased region" description="Low complexity" evidence="5">
    <location>
        <begin position="656"/>
        <end position="672"/>
    </location>
</feature>
<feature type="compositionally biased region" description="Basic and acidic residues" evidence="5">
    <location>
        <begin position="395"/>
        <end position="404"/>
    </location>
</feature>
<evidence type="ECO:0000256" key="4">
    <source>
        <dbReference type="ARBA" id="ARBA00023136"/>
    </source>
</evidence>
<feature type="region of interest" description="Disordered" evidence="5">
    <location>
        <begin position="395"/>
        <end position="772"/>
    </location>
</feature>
<sequence length="772" mass="82872">MDSSDAVTLLGHVNHLQARADPGQDTRPPVYKTVGILLAVASGLFIGTSFVLKKVGLLKANVKYNEEAGEGYGYLKNAYWWTGMTLMIIGEICNFVAYAFVDAILVTPLGALSVVVTTILSAIFLKERLSFVGKVGCFMCIIGSVVIVLNAPGESSAANIQEMQHFVLAPGFLSYAGVIILGCAFVAFWVGPRYGKKSMLVYLSICSLIGGLSVVATQGLGAAVVAQARGEAQFKHWFLYVLFVFVIATLLTEIVFLNKALNIFNAALVTPTYYVYFTSATIITSAILFQGFKGDVKSIITMVLGFFVICSGVVLLQLSKSAKDVPDAAVFKGDLDQVRTVAEQAEPESEPKADAIRGTAAIIRRFSQARQKNEVAEARRIHEERMRDQMEPIGENEHVEWDGLRRRKTIIQPGSGGGGGSIQRRKSQHPPLGLTYFPDSESDDDERPPSSDIHGGNGLFPGKLFNSFRRHQQRKDSLPAHSRTLRHPKPAAPDSSLPRRPLTEVISISPNKKMLSSDAEDNAYHGGHPPPDPDSLDGSNTMEMDHVYGLPPDLLRGRSPSASSRAGSRPIMWASDVTDRPHTADRPLTSGSGRGGSRSDSLTVPPPTPPLHGTNKRQFSFQNVFHRHRGNSAASSSAAHAKSPTLLPAGTPPDPQQQEQHPPFYPSSTSSPTKRRRKLGSSGSNSITPASGLKSATEEERLGLVKGDSNAGMLNPLPDYSDRDDDDEDEDDWDLEGKLPRDPPPGYGSGGGGGGGGWGGGRGAGGGGTAYI</sequence>
<feature type="transmembrane region" description="Helical" evidence="6">
    <location>
        <begin position="103"/>
        <end position="124"/>
    </location>
</feature>
<gene>
    <name evidence="7" type="ORF">OHK93_005387</name>
</gene>
<evidence type="ECO:0000256" key="2">
    <source>
        <dbReference type="ARBA" id="ARBA00022692"/>
    </source>
</evidence>
<evidence type="ECO:0000313" key="8">
    <source>
        <dbReference type="Proteomes" id="UP001161017"/>
    </source>
</evidence>
<feature type="compositionally biased region" description="Low complexity" evidence="5">
    <location>
        <begin position="557"/>
        <end position="570"/>
    </location>
</feature>